<reference evidence="2" key="1">
    <citation type="submission" date="2019-02" db="EMBL/GenBank/DDBJ databases">
        <title>FDA dAtabase for Regulatory Grade micrObial Sequences (FDA-ARGOS): Supporting development and validation of Infectious Disease Dx tests.</title>
        <authorList>
            <person name="Duncan R."/>
            <person name="Fisher C."/>
            <person name="Tallon L."/>
            <person name="Sadzewicz L."/>
            <person name="Sengamalay N."/>
            <person name="Ott S."/>
            <person name="Godinez A."/>
            <person name="Nagaraj S."/>
            <person name="Vavikolanu K."/>
            <person name="Vyas G."/>
            <person name="Nadendla S."/>
            <person name="Aluvathingal J."/>
            <person name="Sichtig H."/>
        </authorList>
    </citation>
    <scope>NUCLEOTIDE SEQUENCE [LARGE SCALE GENOMIC DNA]</scope>
    <source>
        <strain evidence="2">FDAARGOS_360</strain>
    </source>
</reference>
<dbReference type="EMBL" id="RHLD01000022">
    <property type="protein sequence ID" value="TPP48916.1"/>
    <property type="molecule type" value="Genomic_DNA"/>
</dbReference>
<proteinExistence type="predicted"/>
<evidence type="ECO:0000313" key="2">
    <source>
        <dbReference type="Proteomes" id="UP000318821"/>
    </source>
</evidence>
<evidence type="ECO:0000313" key="1">
    <source>
        <dbReference type="EMBL" id="TPP48916.1"/>
    </source>
</evidence>
<sequence>MLLRNRLQVSEEYVRHLEDPAHSICLEAALSKSTLVVVPSTIYGVLFNGRDMKSPENRNTALVLKRAFDSLLTPAQLSRVLTLCSESSRYERAMGPVSPDARPRAGA</sequence>
<dbReference type="VEuPathDB" id="TriTrypDB:LDHU3_27.2590"/>
<dbReference type="VEuPathDB" id="TriTrypDB:LdCL_270023900"/>
<organism evidence="1 2">
    <name type="scientific">Leishmania donovani</name>
    <dbReference type="NCBI Taxonomy" id="5661"/>
    <lineage>
        <taxon>Eukaryota</taxon>
        <taxon>Discoba</taxon>
        <taxon>Euglenozoa</taxon>
        <taxon>Kinetoplastea</taxon>
        <taxon>Metakinetoplastina</taxon>
        <taxon>Trypanosomatida</taxon>
        <taxon>Trypanosomatidae</taxon>
        <taxon>Leishmaniinae</taxon>
        <taxon>Leishmania</taxon>
    </lineage>
</organism>
<accession>A0A504XJ48</accession>
<name>A0A504XJ48_LEIDO</name>
<protein>
    <submittedName>
        <fullName evidence="1">Uncharacterized protein</fullName>
    </submittedName>
</protein>
<dbReference type="Proteomes" id="UP000318821">
    <property type="component" value="Unassembled WGS sequence"/>
</dbReference>
<gene>
    <name evidence="1" type="ORF">CGC20_26675</name>
</gene>
<dbReference type="AlphaFoldDB" id="A0A504XJ48"/>
<comment type="caution">
    <text evidence="1">The sequence shown here is derived from an EMBL/GenBank/DDBJ whole genome shotgun (WGS) entry which is preliminary data.</text>
</comment>